<dbReference type="EMBL" id="UINC01108416">
    <property type="protein sequence ID" value="SVC74492.1"/>
    <property type="molecule type" value="Genomic_DNA"/>
</dbReference>
<gene>
    <name evidence="2" type="ORF">METZ01_LOCUS327346</name>
</gene>
<keyword evidence="1" id="KW-1133">Transmembrane helix</keyword>
<name>A0A382PR73_9ZZZZ</name>
<evidence type="ECO:0008006" key="3">
    <source>
        <dbReference type="Google" id="ProtNLM"/>
    </source>
</evidence>
<sequence length="167" mass="18367">MGNYQICSKYWHLARDLLYNTPEFEFPSRRPAGWRHNMEVGSMMLSKRWQGLFVMALAFSLSLGFASIAFAQDATTGLARVRAVDPDGAPLPGVMVVVSGPVGQQTQYTGLGGEARFPGLYPGRGYSATFTMDGFTTIIREGLDVQANRIIDFEVTMDLATVEETIT</sequence>
<dbReference type="Pfam" id="PF13620">
    <property type="entry name" value="CarboxypepD_reg"/>
    <property type="match status" value="1"/>
</dbReference>
<dbReference type="GO" id="GO:0030246">
    <property type="term" value="F:carbohydrate binding"/>
    <property type="evidence" value="ECO:0007669"/>
    <property type="project" value="InterPro"/>
</dbReference>
<dbReference type="SUPFAM" id="SSF49452">
    <property type="entry name" value="Starch-binding domain-like"/>
    <property type="match status" value="1"/>
</dbReference>
<feature type="transmembrane region" description="Helical" evidence="1">
    <location>
        <begin position="52"/>
        <end position="71"/>
    </location>
</feature>
<protein>
    <recommendedName>
        <fullName evidence="3">Carboxypeptidase regulatory-like domain-containing protein</fullName>
    </recommendedName>
</protein>
<keyword evidence="1" id="KW-0812">Transmembrane</keyword>
<proteinExistence type="predicted"/>
<accession>A0A382PR73</accession>
<dbReference type="InterPro" id="IPR013784">
    <property type="entry name" value="Carb-bd-like_fold"/>
</dbReference>
<dbReference type="AlphaFoldDB" id="A0A382PR73"/>
<evidence type="ECO:0000313" key="2">
    <source>
        <dbReference type="EMBL" id="SVC74492.1"/>
    </source>
</evidence>
<reference evidence="2" key="1">
    <citation type="submission" date="2018-05" db="EMBL/GenBank/DDBJ databases">
        <authorList>
            <person name="Lanie J.A."/>
            <person name="Ng W.-L."/>
            <person name="Kazmierczak K.M."/>
            <person name="Andrzejewski T.M."/>
            <person name="Davidsen T.M."/>
            <person name="Wayne K.J."/>
            <person name="Tettelin H."/>
            <person name="Glass J.I."/>
            <person name="Rusch D."/>
            <person name="Podicherti R."/>
            <person name="Tsui H.-C.T."/>
            <person name="Winkler M.E."/>
        </authorList>
    </citation>
    <scope>NUCLEOTIDE SEQUENCE</scope>
</reference>
<feature type="non-terminal residue" evidence="2">
    <location>
        <position position="167"/>
    </location>
</feature>
<organism evidence="2">
    <name type="scientific">marine metagenome</name>
    <dbReference type="NCBI Taxonomy" id="408172"/>
    <lineage>
        <taxon>unclassified sequences</taxon>
        <taxon>metagenomes</taxon>
        <taxon>ecological metagenomes</taxon>
    </lineage>
</organism>
<keyword evidence="1" id="KW-0472">Membrane</keyword>
<evidence type="ECO:0000256" key="1">
    <source>
        <dbReference type="SAM" id="Phobius"/>
    </source>
</evidence>